<dbReference type="EMBL" id="ML996577">
    <property type="protein sequence ID" value="KAF2755316.1"/>
    <property type="molecule type" value="Genomic_DNA"/>
</dbReference>
<sequence length="298" mass="32423">MFGSFPTSLAILGLAVVLGNALPGKEEDLINLGLPEGMSVEDYLNAKREISKRFDQNAFKDAIPGCRSEDDPSYATGPSKFKDGEGVAVGSHCDNGLYTPAVNRFHCWTDVYLVNYQVEYQDWLNTGLVIDCATTSSCNQQVINMNQSCTTNTASWDNAIQTQIEGKITLIKDKVDAGASVSYTHNFGGSQAFSTCSTVSNTGTCTWEDKGCHAIWKAKRNKRIFGYMRRSCNTPRDGTNMPNTEKREDGYYTVGMLDFSVVVPDNQIIGCAAKCSDLKYPDEAPGGLGELIPVPAGI</sequence>
<protein>
    <submittedName>
        <fullName evidence="2">Uncharacterized protein</fullName>
    </submittedName>
</protein>
<proteinExistence type="predicted"/>
<dbReference type="OrthoDB" id="5329807at2759"/>
<keyword evidence="3" id="KW-1185">Reference proteome</keyword>
<dbReference type="RefSeq" id="XP_033597767.1">
    <property type="nucleotide sequence ID" value="XM_033744441.1"/>
</dbReference>
<evidence type="ECO:0000256" key="1">
    <source>
        <dbReference type="SAM" id="SignalP"/>
    </source>
</evidence>
<dbReference type="AlphaFoldDB" id="A0A6A6VZN6"/>
<feature type="chain" id="PRO_5025527241" evidence="1">
    <location>
        <begin position="22"/>
        <end position="298"/>
    </location>
</feature>
<gene>
    <name evidence="2" type="ORF">EJ05DRAFT_478335</name>
</gene>
<dbReference type="GeneID" id="54485495"/>
<keyword evidence="1" id="KW-0732">Signal</keyword>
<accession>A0A6A6VZN6</accession>
<evidence type="ECO:0000313" key="3">
    <source>
        <dbReference type="Proteomes" id="UP000799437"/>
    </source>
</evidence>
<reference evidence="2" key="1">
    <citation type="journal article" date="2020" name="Stud. Mycol.">
        <title>101 Dothideomycetes genomes: a test case for predicting lifestyles and emergence of pathogens.</title>
        <authorList>
            <person name="Haridas S."/>
            <person name="Albert R."/>
            <person name="Binder M."/>
            <person name="Bloem J."/>
            <person name="Labutti K."/>
            <person name="Salamov A."/>
            <person name="Andreopoulos B."/>
            <person name="Baker S."/>
            <person name="Barry K."/>
            <person name="Bills G."/>
            <person name="Bluhm B."/>
            <person name="Cannon C."/>
            <person name="Castanera R."/>
            <person name="Culley D."/>
            <person name="Daum C."/>
            <person name="Ezra D."/>
            <person name="Gonzalez J."/>
            <person name="Henrissat B."/>
            <person name="Kuo A."/>
            <person name="Liang C."/>
            <person name="Lipzen A."/>
            <person name="Lutzoni F."/>
            <person name="Magnuson J."/>
            <person name="Mondo S."/>
            <person name="Nolan M."/>
            <person name="Ohm R."/>
            <person name="Pangilinan J."/>
            <person name="Park H.-J."/>
            <person name="Ramirez L."/>
            <person name="Alfaro M."/>
            <person name="Sun H."/>
            <person name="Tritt A."/>
            <person name="Yoshinaga Y."/>
            <person name="Zwiers L.-H."/>
            <person name="Turgeon B."/>
            <person name="Goodwin S."/>
            <person name="Spatafora J."/>
            <person name="Crous P."/>
            <person name="Grigoriev I."/>
        </authorList>
    </citation>
    <scope>NUCLEOTIDE SEQUENCE</scope>
    <source>
        <strain evidence="2">CBS 121739</strain>
    </source>
</reference>
<name>A0A6A6VZN6_9PEZI</name>
<evidence type="ECO:0000313" key="2">
    <source>
        <dbReference type="EMBL" id="KAF2755316.1"/>
    </source>
</evidence>
<organism evidence="2 3">
    <name type="scientific">Pseudovirgaria hyperparasitica</name>
    <dbReference type="NCBI Taxonomy" id="470096"/>
    <lineage>
        <taxon>Eukaryota</taxon>
        <taxon>Fungi</taxon>
        <taxon>Dikarya</taxon>
        <taxon>Ascomycota</taxon>
        <taxon>Pezizomycotina</taxon>
        <taxon>Dothideomycetes</taxon>
        <taxon>Dothideomycetes incertae sedis</taxon>
        <taxon>Acrospermales</taxon>
        <taxon>Acrospermaceae</taxon>
        <taxon>Pseudovirgaria</taxon>
    </lineage>
</organism>
<feature type="signal peptide" evidence="1">
    <location>
        <begin position="1"/>
        <end position="21"/>
    </location>
</feature>
<dbReference type="Proteomes" id="UP000799437">
    <property type="component" value="Unassembled WGS sequence"/>
</dbReference>